<feature type="chain" id="PRO_5030867674" evidence="1">
    <location>
        <begin position="22"/>
        <end position="279"/>
    </location>
</feature>
<sequence length="279" mass="31673">MLKSSSLIVAAVAVVGSVVSASSDDKKLSDIDNKCYQMNLGLLEEDGCGDDSSMVCINFPDTFREFTCEPLADVCEYLGKSSDKIELYEPCKALGTLSSPCDLMELRKEKEDEIMELTEYELKASFGLTTFTCDMTPPYELPLFGDFYWAELPKGVQDAAAIMGFDEEMWDAGEEEPLSHSLDWEELSAEEAQAAIDLGYDQAIWDEEDPPLYDEYKWEELPPYVKNAALSLGYDQEMWDAGEEDPETEDKMWTELSFEEREAAQVFGWEQHTWDGMRR</sequence>
<dbReference type="AlphaFoldDB" id="A0A7S1UY55"/>
<keyword evidence="1" id="KW-0732">Signal</keyword>
<feature type="signal peptide" evidence="1">
    <location>
        <begin position="1"/>
        <end position="21"/>
    </location>
</feature>
<protein>
    <submittedName>
        <fullName evidence="2">Uncharacterized protein</fullName>
    </submittedName>
</protein>
<proteinExistence type="predicted"/>
<gene>
    <name evidence="2" type="ORF">GOCE00092_LOCUS10975</name>
</gene>
<dbReference type="EMBL" id="HBGK01021494">
    <property type="protein sequence ID" value="CAD9282064.1"/>
    <property type="molecule type" value="Transcribed_RNA"/>
</dbReference>
<evidence type="ECO:0000256" key="1">
    <source>
        <dbReference type="SAM" id="SignalP"/>
    </source>
</evidence>
<accession>A0A7S1UY55</accession>
<evidence type="ECO:0000313" key="2">
    <source>
        <dbReference type="EMBL" id="CAD9282064.1"/>
    </source>
</evidence>
<reference evidence="2" key="1">
    <citation type="submission" date="2021-01" db="EMBL/GenBank/DDBJ databases">
        <authorList>
            <person name="Corre E."/>
            <person name="Pelletier E."/>
            <person name="Niang G."/>
            <person name="Scheremetjew M."/>
            <person name="Finn R."/>
            <person name="Kale V."/>
            <person name="Holt S."/>
            <person name="Cochrane G."/>
            <person name="Meng A."/>
            <person name="Brown T."/>
            <person name="Cohen L."/>
        </authorList>
    </citation>
    <scope>NUCLEOTIDE SEQUENCE</scope>
    <source>
        <strain evidence="2">CCMP 410</strain>
    </source>
</reference>
<organism evidence="2">
    <name type="scientific">Grammatophora oceanica</name>
    <dbReference type="NCBI Taxonomy" id="210454"/>
    <lineage>
        <taxon>Eukaryota</taxon>
        <taxon>Sar</taxon>
        <taxon>Stramenopiles</taxon>
        <taxon>Ochrophyta</taxon>
        <taxon>Bacillariophyta</taxon>
        <taxon>Fragilariophyceae</taxon>
        <taxon>Fragilariophycidae</taxon>
        <taxon>Rhabdonematales</taxon>
        <taxon>Grammatophoraceae</taxon>
        <taxon>Grammatophora</taxon>
    </lineage>
</organism>
<name>A0A7S1UY55_9STRA</name>